<evidence type="ECO:0000256" key="1">
    <source>
        <dbReference type="PROSITE-ProRule" id="PRU00042"/>
    </source>
</evidence>
<dbReference type="PROSITE" id="PS50878">
    <property type="entry name" value="RT_POL"/>
    <property type="match status" value="1"/>
</dbReference>
<evidence type="ECO:0000313" key="5">
    <source>
        <dbReference type="EMBL" id="KAJ3639107.1"/>
    </source>
</evidence>
<keyword evidence="1" id="KW-0862">Zinc</keyword>
<dbReference type="GO" id="GO:0071897">
    <property type="term" value="P:DNA biosynthetic process"/>
    <property type="evidence" value="ECO:0007669"/>
    <property type="project" value="UniProtKB-ARBA"/>
</dbReference>
<feature type="domain" description="Reverse transcriptase" evidence="4">
    <location>
        <begin position="508"/>
        <end position="785"/>
    </location>
</feature>
<evidence type="ECO:0000259" key="3">
    <source>
        <dbReference type="PROSITE" id="PS50157"/>
    </source>
</evidence>
<dbReference type="PANTHER" id="PTHR19446">
    <property type="entry name" value="REVERSE TRANSCRIPTASES"/>
    <property type="match status" value="1"/>
</dbReference>
<dbReference type="CDD" id="cd01650">
    <property type="entry name" value="RT_nLTR_like"/>
    <property type="match status" value="1"/>
</dbReference>
<dbReference type="InterPro" id="IPR013087">
    <property type="entry name" value="Znf_C2H2_type"/>
</dbReference>
<protein>
    <recommendedName>
        <fullName evidence="7">Retrovirus-related Pol polyprotein from type-2 retrotransposable element R2DM</fullName>
    </recommendedName>
</protein>
<keyword evidence="1" id="KW-0479">Metal-binding</keyword>
<dbReference type="Pfam" id="PF00078">
    <property type="entry name" value="RVT_1"/>
    <property type="match status" value="1"/>
</dbReference>
<feature type="compositionally biased region" description="Polar residues" evidence="2">
    <location>
        <begin position="64"/>
        <end position="85"/>
    </location>
</feature>
<evidence type="ECO:0008006" key="7">
    <source>
        <dbReference type="Google" id="ProtNLM"/>
    </source>
</evidence>
<dbReference type="InterPro" id="IPR000477">
    <property type="entry name" value="RT_dom"/>
</dbReference>
<dbReference type="InterPro" id="IPR043502">
    <property type="entry name" value="DNA/RNA_pol_sf"/>
</dbReference>
<comment type="caution">
    <text evidence="5">The sequence shown here is derived from an EMBL/GenBank/DDBJ whole genome shotgun (WGS) entry which is preliminary data.</text>
</comment>
<dbReference type="PROSITE" id="PS50157">
    <property type="entry name" value="ZINC_FINGER_C2H2_2"/>
    <property type="match status" value="1"/>
</dbReference>
<organism evidence="5 6">
    <name type="scientific">Zophobas morio</name>
    <dbReference type="NCBI Taxonomy" id="2755281"/>
    <lineage>
        <taxon>Eukaryota</taxon>
        <taxon>Metazoa</taxon>
        <taxon>Ecdysozoa</taxon>
        <taxon>Arthropoda</taxon>
        <taxon>Hexapoda</taxon>
        <taxon>Insecta</taxon>
        <taxon>Pterygota</taxon>
        <taxon>Neoptera</taxon>
        <taxon>Endopterygota</taxon>
        <taxon>Coleoptera</taxon>
        <taxon>Polyphaga</taxon>
        <taxon>Cucujiformia</taxon>
        <taxon>Tenebrionidae</taxon>
        <taxon>Zophobas</taxon>
    </lineage>
</organism>
<dbReference type="PROSITE" id="PS00028">
    <property type="entry name" value="ZINC_FINGER_C2H2_1"/>
    <property type="match status" value="2"/>
</dbReference>
<dbReference type="SUPFAM" id="SSF56672">
    <property type="entry name" value="DNA/RNA polymerases"/>
    <property type="match status" value="2"/>
</dbReference>
<evidence type="ECO:0000256" key="2">
    <source>
        <dbReference type="SAM" id="MobiDB-lite"/>
    </source>
</evidence>
<dbReference type="SMART" id="SM00355">
    <property type="entry name" value="ZnF_C2H2"/>
    <property type="match status" value="2"/>
</dbReference>
<proteinExistence type="predicted"/>
<evidence type="ECO:0000259" key="4">
    <source>
        <dbReference type="PROSITE" id="PS50878"/>
    </source>
</evidence>
<dbReference type="AlphaFoldDB" id="A0AA38HMC3"/>
<name>A0AA38HMC3_9CUCU</name>
<dbReference type="GO" id="GO:0008270">
    <property type="term" value="F:zinc ion binding"/>
    <property type="evidence" value="ECO:0007669"/>
    <property type="project" value="UniProtKB-KW"/>
</dbReference>
<keyword evidence="6" id="KW-1185">Reference proteome</keyword>
<feature type="compositionally biased region" description="Basic and acidic residues" evidence="2">
    <location>
        <begin position="442"/>
        <end position="453"/>
    </location>
</feature>
<dbReference type="Proteomes" id="UP001168821">
    <property type="component" value="Unassembled WGS sequence"/>
</dbReference>
<sequence>MSDKNRDVRDAGGDNLKCPYCDATYKSRGGLHKHKTKFHPSCLPPPASSSRVLINPPRVVAGSSGVSNTAGASSQEDFNSGAQSLSTNSNGCSEGIHSGNPGTSDASYYPHLCDCGSRFHDRDSLRRHHKICPVWTSTSCRFCERSFESFKGRKAHEQKSHKAEWNEGMEAKLLVYQDRKVSKTIPPLKEVTTTARTAPRRAAAVAALEALGCDLPSKEVQTTQVGEIPVSTSSEMVSRGKSKDTEAHINITREVSQFVAPPRSHSPGEHSSQAPGCSFWPLPPAVPRMVPSDFEENDIATSATPNDTTNYDLPSQLRLSISASLDSLGNDHSHLVNIVSNALAGSDFDFQAALDRYVASLSPDSSSNSQKRPAPPKALPVYRNRAQAKAAAYKKAQDLFQKAPKSLVEQILSGKLESQEPCDVLPSIEDVESLYGNLLESTPEHMPDTRLDNSPDYDVSPVSVSPVRPDEVTFAKQYWPNSAPGLDRISVATTKKIPDLHLAVLFNAILLRNVLPTSWRTTNTVLIPKKGDLKDPANWRPITLISVLQRLFHRILAKKISACVELHGSQRGFRRIDGTLANLLTLESFIHGRRTAKRDYHLLSLDVRKAFDSVSQRSVVDALRAKGVNGTLLNYIQDTLMGSQTVFKVGRNSTRPIKIKRGVRQGDPLSPLLFNIVLDPLIRQINNNFKGGEVAEGVSLSVMAFADDLVAFGDTHAEAQEILCSIASSLSSKGMEININKCAAVSVEYVHGSPAVLTKPQFFLDGRPIPQVSDINTFQYLGHDISAAGSQKPSIHNLKRWLELIGRAPLKPFQKFFLLKRFIVTKLYHCFQNPRVSKNDLKDADKLIKLFVKRWLHLHLHTQDASLYARVRDGGLGLTELSSSLPFILIGRLTNLASRARELDDIHLQAIMASPYVLMVRTKLEAVIGPEAPSNLWRQNLIQCPFTTGLEVASEDASSRSWLEYPPKGWSARDWVGAVHLRTANLPTQGIPSNPVHLRGCRDGCDAQETICHVLQRCPVTHWQRIDRHNAVVRKVRDHCVKKTWPVEEEPQIRHPDGTLYKPDLAIHLPASRTVICDVQISWETSRPMGQVWDSKRVVYDNPKFREAARRYWPTKTLIFLPLILGARGTWPRANSPTAQELHFTSTFKRSCVVGVIKGGVMIHSAFNRAVWSRRKRKRIVY</sequence>
<feature type="region of interest" description="Disordered" evidence="2">
    <location>
        <begin position="59"/>
        <end position="85"/>
    </location>
</feature>
<feature type="domain" description="C2H2-type" evidence="3">
    <location>
        <begin position="16"/>
        <end position="44"/>
    </location>
</feature>
<accession>A0AA38HMC3</accession>
<feature type="compositionally biased region" description="Low complexity" evidence="2">
    <location>
        <begin position="454"/>
        <end position="464"/>
    </location>
</feature>
<reference evidence="5" key="1">
    <citation type="journal article" date="2023" name="G3 (Bethesda)">
        <title>Whole genome assemblies of Zophobas morio and Tenebrio molitor.</title>
        <authorList>
            <person name="Kaur S."/>
            <person name="Stinson S.A."/>
            <person name="diCenzo G.C."/>
        </authorList>
    </citation>
    <scope>NUCLEOTIDE SEQUENCE</scope>
    <source>
        <strain evidence="5">QUZm001</strain>
    </source>
</reference>
<dbReference type="EMBL" id="JALNTZ010000013">
    <property type="protein sequence ID" value="KAJ3639107.1"/>
    <property type="molecule type" value="Genomic_DNA"/>
</dbReference>
<feature type="region of interest" description="Disordered" evidence="2">
    <location>
        <begin position="442"/>
        <end position="464"/>
    </location>
</feature>
<keyword evidence="1" id="KW-0863">Zinc-finger</keyword>
<evidence type="ECO:0000313" key="6">
    <source>
        <dbReference type="Proteomes" id="UP001168821"/>
    </source>
</evidence>
<gene>
    <name evidence="5" type="ORF">Zmor_004170</name>
</gene>